<dbReference type="GO" id="GO:0009062">
    <property type="term" value="P:fatty acid catabolic process"/>
    <property type="evidence" value="ECO:0007669"/>
    <property type="project" value="TreeGrafter"/>
</dbReference>
<gene>
    <name evidence="11" type="primary">tesB</name>
    <name evidence="11" type="ORF">BREV_BREV_00251</name>
</gene>
<comment type="subunit">
    <text evidence="2">Homotetramer.</text>
</comment>
<evidence type="ECO:0000256" key="4">
    <source>
        <dbReference type="ARBA" id="ARBA00023098"/>
    </source>
</evidence>
<protein>
    <recommendedName>
        <fullName evidence="7">Acyl-CoA thioesterase 2</fullName>
        <ecNumber evidence="5">3.1.2.20</ecNumber>
    </recommendedName>
    <alternativeName>
        <fullName evidence="8">Thioesterase II</fullName>
    </alternativeName>
</protein>
<accession>A0A7Z8Y4G6</accession>
<dbReference type="AlphaFoldDB" id="A0A7Z8Y4G6"/>
<dbReference type="GO" id="GO:0006637">
    <property type="term" value="P:acyl-CoA metabolic process"/>
    <property type="evidence" value="ECO:0007669"/>
    <property type="project" value="InterPro"/>
</dbReference>
<dbReference type="GO" id="GO:0005829">
    <property type="term" value="C:cytosol"/>
    <property type="evidence" value="ECO:0007669"/>
    <property type="project" value="TreeGrafter"/>
</dbReference>
<comment type="caution">
    <text evidence="11">The sequence shown here is derived from an EMBL/GenBank/DDBJ whole genome shotgun (WGS) entry which is preliminary data.</text>
</comment>
<feature type="domain" description="Acyl-CoA thioesterase 2 C-terminal" evidence="9">
    <location>
        <begin position="181"/>
        <end position="284"/>
    </location>
</feature>
<evidence type="ECO:0000313" key="12">
    <source>
        <dbReference type="Proteomes" id="UP000289220"/>
    </source>
</evidence>
<evidence type="ECO:0000256" key="6">
    <source>
        <dbReference type="ARBA" id="ARBA00050943"/>
    </source>
</evidence>
<dbReference type="FunFam" id="2.40.160.210:FF:000001">
    <property type="entry name" value="Acyl-CoA thioesterase II"/>
    <property type="match status" value="1"/>
</dbReference>
<organism evidence="11 12">
    <name type="scientific">Brevundimonas mediterranea</name>
    <dbReference type="NCBI Taxonomy" id="74329"/>
    <lineage>
        <taxon>Bacteria</taxon>
        <taxon>Pseudomonadati</taxon>
        <taxon>Pseudomonadota</taxon>
        <taxon>Alphaproteobacteria</taxon>
        <taxon>Caulobacterales</taxon>
        <taxon>Caulobacteraceae</taxon>
        <taxon>Brevundimonas</taxon>
    </lineage>
</organism>
<dbReference type="GO" id="GO:0047617">
    <property type="term" value="F:fatty acyl-CoA hydrolase activity"/>
    <property type="evidence" value="ECO:0007669"/>
    <property type="project" value="UniProtKB-EC"/>
</dbReference>
<evidence type="ECO:0000256" key="5">
    <source>
        <dbReference type="ARBA" id="ARBA00038894"/>
    </source>
</evidence>
<dbReference type="InterPro" id="IPR049449">
    <property type="entry name" value="TesB_ACOT8-like_N"/>
</dbReference>
<evidence type="ECO:0000313" key="11">
    <source>
        <dbReference type="EMBL" id="VDC50504.1"/>
    </source>
</evidence>
<dbReference type="InterPro" id="IPR003703">
    <property type="entry name" value="Acyl_CoA_thio"/>
</dbReference>
<evidence type="ECO:0000256" key="7">
    <source>
        <dbReference type="ARBA" id="ARBA00071120"/>
    </source>
</evidence>
<proteinExistence type="inferred from homology"/>
<feature type="domain" description="Acyl-CoA thioesterase-like N-terminal HotDog" evidence="10">
    <location>
        <begin position="33"/>
        <end position="112"/>
    </location>
</feature>
<dbReference type="InterPro" id="IPR042171">
    <property type="entry name" value="Acyl-CoA_hotdog"/>
</dbReference>
<evidence type="ECO:0000256" key="8">
    <source>
        <dbReference type="ARBA" id="ARBA00079653"/>
    </source>
</evidence>
<dbReference type="Pfam" id="PF02551">
    <property type="entry name" value="Acyl_CoA_thio"/>
    <property type="match status" value="1"/>
</dbReference>
<dbReference type="Proteomes" id="UP000289220">
    <property type="component" value="Unassembled WGS sequence"/>
</dbReference>
<dbReference type="EC" id="3.1.2.20" evidence="5"/>
<dbReference type="EMBL" id="UXHF01000003">
    <property type="protein sequence ID" value="VDC50504.1"/>
    <property type="molecule type" value="Genomic_DNA"/>
</dbReference>
<dbReference type="PANTHER" id="PTHR11066">
    <property type="entry name" value="ACYL-COA THIOESTERASE"/>
    <property type="match status" value="1"/>
</dbReference>
<reference evidence="11 12" key="1">
    <citation type="submission" date="2018-11" db="EMBL/GenBank/DDBJ databases">
        <authorList>
            <person name="Peiro R."/>
            <person name="Begona"/>
            <person name="Cbmso G."/>
            <person name="Lopez M."/>
            <person name="Gonzalez S."/>
            <person name="Sacristan E."/>
            <person name="Castillo E."/>
        </authorList>
    </citation>
    <scope>NUCLEOTIDE SEQUENCE [LARGE SCALE GENOMIC DNA]</scope>
    <source>
        <strain evidence="11">Brev_genome</strain>
    </source>
</reference>
<dbReference type="SUPFAM" id="SSF54637">
    <property type="entry name" value="Thioesterase/thiol ester dehydrase-isomerase"/>
    <property type="match status" value="2"/>
</dbReference>
<dbReference type="PANTHER" id="PTHR11066:SF34">
    <property type="entry name" value="ACYL-COENZYME A THIOESTERASE 8"/>
    <property type="match status" value="1"/>
</dbReference>
<name>A0A7Z8Y4G6_9CAUL</name>
<keyword evidence="12" id="KW-1185">Reference proteome</keyword>
<dbReference type="InterPro" id="IPR025652">
    <property type="entry name" value="TesB_C"/>
</dbReference>
<evidence type="ECO:0000259" key="9">
    <source>
        <dbReference type="Pfam" id="PF02551"/>
    </source>
</evidence>
<dbReference type="CDD" id="cd03445">
    <property type="entry name" value="Thioesterase_II_repeat2"/>
    <property type="match status" value="1"/>
</dbReference>
<evidence type="ECO:0000259" key="10">
    <source>
        <dbReference type="Pfam" id="PF13622"/>
    </source>
</evidence>
<dbReference type="Gene3D" id="2.40.160.210">
    <property type="entry name" value="Acyl-CoA thioesterase, double hotdog domain"/>
    <property type="match status" value="1"/>
</dbReference>
<keyword evidence="3" id="KW-0378">Hydrolase</keyword>
<dbReference type="CDD" id="cd03444">
    <property type="entry name" value="Thioesterase_II_repeat1"/>
    <property type="match status" value="1"/>
</dbReference>
<keyword evidence="4" id="KW-0443">Lipid metabolism</keyword>
<evidence type="ECO:0000256" key="1">
    <source>
        <dbReference type="ARBA" id="ARBA00006538"/>
    </source>
</evidence>
<dbReference type="InterPro" id="IPR029069">
    <property type="entry name" value="HotDog_dom_sf"/>
</dbReference>
<sequence>MKNESHAHLQDLLNLIQIKPVGEDRFVGRSKNIGTNAVFGGQVLGQALMAARLTVSEDRVAHSLHAYFLQPGAHQPIDYAVDRHRDGGSFSARSVVARQDGNPIFKMTTSFQKPETGLDRHDPMPAIPGPERLLEEAELFEAVRARLPEQFRDKSPVLNGLDYRPVIPFDWLDPKPREARSSIWMRASSALPDDRFIHQALLAYASDHGPLLTATLPHGLSYVRGQVRLASIDHSMWFHRDFRMDDWLLYHIDSPNVHGSRAFCRGAIYTRAGLLVATTMQEGLMRTCET</sequence>
<dbReference type="RefSeq" id="WP_154725307.1">
    <property type="nucleotide sequence ID" value="NZ_UXHF01000003.1"/>
</dbReference>
<evidence type="ECO:0000256" key="2">
    <source>
        <dbReference type="ARBA" id="ARBA00011881"/>
    </source>
</evidence>
<dbReference type="Pfam" id="PF13622">
    <property type="entry name" value="4HBT_3"/>
    <property type="match status" value="1"/>
</dbReference>
<comment type="similarity">
    <text evidence="1">Belongs to the C/M/P thioester hydrolase family.</text>
</comment>
<evidence type="ECO:0000256" key="3">
    <source>
        <dbReference type="ARBA" id="ARBA00022801"/>
    </source>
</evidence>
<comment type="catalytic activity">
    <reaction evidence="6">
        <text>a fatty acyl-CoA + H2O = a fatty acid + CoA + H(+)</text>
        <dbReference type="Rhea" id="RHEA:16781"/>
        <dbReference type="ChEBI" id="CHEBI:15377"/>
        <dbReference type="ChEBI" id="CHEBI:15378"/>
        <dbReference type="ChEBI" id="CHEBI:28868"/>
        <dbReference type="ChEBI" id="CHEBI:57287"/>
        <dbReference type="ChEBI" id="CHEBI:77636"/>
        <dbReference type="EC" id="3.1.2.20"/>
    </reaction>
    <physiologicalReaction direction="left-to-right" evidence="6">
        <dbReference type="Rhea" id="RHEA:16782"/>
    </physiologicalReaction>
</comment>